<evidence type="ECO:0000256" key="11">
    <source>
        <dbReference type="SAM" id="Phobius"/>
    </source>
</evidence>
<keyword evidence="14" id="KW-1185">Reference proteome</keyword>
<protein>
    <recommendedName>
        <fullName evidence="2">diphosphoinositol-polyphosphate diphosphatase</fullName>
        <ecNumber evidence="2">3.6.1.52</ecNumber>
    </recommendedName>
</protein>
<dbReference type="PROSITE" id="PS00383">
    <property type="entry name" value="TYR_PHOSPHATASE_1"/>
    <property type="match status" value="1"/>
</dbReference>
<evidence type="ECO:0000256" key="2">
    <source>
        <dbReference type="ARBA" id="ARBA00012527"/>
    </source>
</evidence>
<dbReference type="Pfam" id="PF03162">
    <property type="entry name" value="Y_phosphatase2"/>
    <property type="match status" value="1"/>
</dbReference>
<dbReference type="GO" id="GO:0016791">
    <property type="term" value="F:phosphatase activity"/>
    <property type="evidence" value="ECO:0007669"/>
    <property type="project" value="InterPro"/>
</dbReference>
<evidence type="ECO:0000256" key="1">
    <source>
        <dbReference type="ARBA" id="ARBA00004496"/>
    </source>
</evidence>
<feature type="region of interest" description="Disordered" evidence="10">
    <location>
        <begin position="1"/>
        <end position="82"/>
    </location>
</feature>
<evidence type="ECO:0000256" key="4">
    <source>
        <dbReference type="ARBA" id="ARBA00022801"/>
    </source>
</evidence>
<comment type="catalytic activity">
    <reaction evidence="8">
        <text>1,5-bis(diphospho)-1D-myo-inositol 2,3,4,6-tetrakisphosphate + H2O = 1-diphospho-1D-myo-inositol 2,3,4,5,6-pentakisphosphate + phosphate + 2 H(+)</text>
        <dbReference type="Rhea" id="RHEA:79699"/>
        <dbReference type="ChEBI" id="CHEBI:15377"/>
        <dbReference type="ChEBI" id="CHEBI:15378"/>
        <dbReference type="ChEBI" id="CHEBI:43474"/>
        <dbReference type="ChEBI" id="CHEBI:74946"/>
        <dbReference type="ChEBI" id="CHEBI:77983"/>
        <dbReference type="EC" id="3.6.1.52"/>
    </reaction>
    <physiologicalReaction direction="left-to-right" evidence="8">
        <dbReference type="Rhea" id="RHEA:79700"/>
    </physiologicalReaction>
</comment>
<dbReference type="AlphaFoldDB" id="A0AAE0HX59"/>
<dbReference type="GO" id="GO:0052840">
    <property type="term" value="F:inositol diphosphate tetrakisphosphate diphosphatase activity"/>
    <property type="evidence" value="ECO:0007669"/>
    <property type="project" value="TreeGrafter"/>
</dbReference>
<name>A0AAE0HX59_9PEZI</name>
<dbReference type="InterPro" id="IPR020428">
    <property type="entry name" value="PFA-DSPs"/>
</dbReference>
<evidence type="ECO:0000256" key="7">
    <source>
        <dbReference type="ARBA" id="ARBA00047562"/>
    </source>
</evidence>
<evidence type="ECO:0000256" key="8">
    <source>
        <dbReference type="ARBA" id="ARBA00047927"/>
    </source>
</evidence>
<dbReference type="PROSITE" id="PS50054">
    <property type="entry name" value="TYR_PHOSPHATASE_DUAL"/>
    <property type="match status" value="1"/>
</dbReference>
<reference evidence="13" key="2">
    <citation type="submission" date="2023-06" db="EMBL/GenBank/DDBJ databases">
        <authorList>
            <consortium name="Lawrence Berkeley National Laboratory"/>
            <person name="Haridas S."/>
            <person name="Hensen N."/>
            <person name="Bonometti L."/>
            <person name="Westerberg I."/>
            <person name="Brannstrom I.O."/>
            <person name="Guillou S."/>
            <person name="Cros-Aarteil S."/>
            <person name="Calhoun S."/>
            <person name="Kuo A."/>
            <person name="Mondo S."/>
            <person name="Pangilinan J."/>
            <person name="Riley R."/>
            <person name="Labutti K."/>
            <person name="Andreopoulos B."/>
            <person name="Lipzen A."/>
            <person name="Chen C."/>
            <person name="Yanf M."/>
            <person name="Daum C."/>
            <person name="Ng V."/>
            <person name="Clum A."/>
            <person name="Steindorff A."/>
            <person name="Ohm R."/>
            <person name="Martin F."/>
            <person name="Silar P."/>
            <person name="Natvig D."/>
            <person name="Lalanne C."/>
            <person name="Gautier V."/>
            <person name="Ament-Velasquez S.L."/>
            <person name="Kruys A."/>
            <person name="Hutchinson M.I."/>
            <person name="Powell A.J."/>
            <person name="Barry K."/>
            <person name="Miller A.N."/>
            <person name="Grigoriev I.V."/>
            <person name="Debuchy R."/>
            <person name="Gladieux P."/>
            <person name="Thoren M.H."/>
            <person name="Johannesson H."/>
        </authorList>
    </citation>
    <scope>NUCLEOTIDE SEQUENCE</scope>
    <source>
        <strain evidence="13">CBS 118394</strain>
    </source>
</reference>
<dbReference type="InterPro" id="IPR004861">
    <property type="entry name" value="Siw14-like"/>
</dbReference>
<gene>
    <name evidence="13" type="ORF">B0H66DRAFT_314970</name>
</gene>
<evidence type="ECO:0000259" key="12">
    <source>
        <dbReference type="PROSITE" id="PS50054"/>
    </source>
</evidence>
<dbReference type="InterPro" id="IPR029021">
    <property type="entry name" value="Prot-tyrosine_phosphatase-like"/>
</dbReference>
<comment type="subcellular location">
    <subcellularLocation>
        <location evidence="1">Cytoplasm</location>
    </subcellularLocation>
</comment>
<evidence type="ECO:0000256" key="9">
    <source>
        <dbReference type="ARBA" id="ARBA00048424"/>
    </source>
</evidence>
<feature type="transmembrane region" description="Helical" evidence="11">
    <location>
        <begin position="307"/>
        <end position="325"/>
    </location>
</feature>
<dbReference type="PANTHER" id="PTHR31126:SF48">
    <property type="entry name" value="INOSITOL PHOSPHATASE SIW14"/>
    <property type="match status" value="1"/>
</dbReference>
<keyword evidence="11" id="KW-0812">Transmembrane</keyword>
<proteinExistence type="inferred from homology"/>
<accession>A0AAE0HX59</accession>
<dbReference type="EC" id="3.6.1.52" evidence="2"/>
<dbReference type="Proteomes" id="UP001283341">
    <property type="component" value="Unassembled WGS sequence"/>
</dbReference>
<dbReference type="Gene3D" id="3.90.190.10">
    <property type="entry name" value="Protein tyrosine phosphatase superfamily"/>
    <property type="match status" value="1"/>
</dbReference>
<keyword evidence="11" id="KW-0472">Membrane</keyword>
<sequence length="343" mass="38179">MLPSANSELLTTMAAGTKVVSKRSARTYTEDEMETDAAEYQSKRTSRHYEEATSDDANRKGSISTSTTSLSTQSSRHASQEASPLIAVAGREHGGSKHPAEGLGHHGGGVGFSEVLEAARDLDDFDTNFGQSSLSLDEFLPTMGRPINFGVVVPGVYRSSFPQTEDHGFIEALKLKTIVTLVQKDFPEGYVPFISKNGIRHHVFDMQGTKKKEIPIQTMKAILRLVLDTQNHPLLIHCNHGKHRTGCVVGVVRKLTGWELSNIIREYKNYAEPKVRECDINYITGFEPASITNLWVKEASMRLQTRSFVRATVFAMFVLFIWIFSGNRITMTSSPKQQRKLAK</sequence>
<evidence type="ECO:0000256" key="3">
    <source>
        <dbReference type="ARBA" id="ARBA00022490"/>
    </source>
</evidence>
<keyword evidence="4" id="KW-0378">Hydrolase</keyword>
<comment type="catalytic activity">
    <reaction evidence="7">
        <text>3,5-bis(diphospho)-1D-myo-inositol 1,2,4,6-tetrakisphosphate + H2O = 3-diphospho-1D-myo-inositol 1,2,4,5,6-pentakisphosphate + phosphate + 2 H(+)</text>
        <dbReference type="Rhea" id="RHEA:56312"/>
        <dbReference type="ChEBI" id="CHEBI:15377"/>
        <dbReference type="ChEBI" id="CHEBI:15378"/>
        <dbReference type="ChEBI" id="CHEBI:43474"/>
        <dbReference type="ChEBI" id="CHEBI:140372"/>
        <dbReference type="ChEBI" id="CHEBI:140374"/>
        <dbReference type="EC" id="3.6.1.52"/>
    </reaction>
    <physiologicalReaction direction="left-to-right" evidence="7">
        <dbReference type="Rhea" id="RHEA:56313"/>
    </physiologicalReaction>
</comment>
<feature type="compositionally biased region" description="Basic and acidic residues" evidence="10">
    <location>
        <begin position="47"/>
        <end position="59"/>
    </location>
</feature>
<dbReference type="SUPFAM" id="SSF52799">
    <property type="entry name" value="(Phosphotyrosine protein) phosphatases II"/>
    <property type="match status" value="1"/>
</dbReference>
<dbReference type="InterPro" id="IPR020422">
    <property type="entry name" value="TYR_PHOSPHATASE_DUAL_dom"/>
</dbReference>
<feature type="compositionally biased region" description="Low complexity" evidence="10">
    <location>
        <begin position="62"/>
        <end position="75"/>
    </location>
</feature>
<evidence type="ECO:0000313" key="13">
    <source>
        <dbReference type="EMBL" id="KAK3314527.1"/>
    </source>
</evidence>
<organism evidence="13 14">
    <name type="scientific">Apodospora peruviana</name>
    <dbReference type="NCBI Taxonomy" id="516989"/>
    <lineage>
        <taxon>Eukaryota</taxon>
        <taxon>Fungi</taxon>
        <taxon>Dikarya</taxon>
        <taxon>Ascomycota</taxon>
        <taxon>Pezizomycotina</taxon>
        <taxon>Sordariomycetes</taxon>
        <taxon>Sordariomycetidae</taxon>
        <taxon>Sordariales</taxon>
        <taxon>Lasiosphaeriaceae</taxon>
        <taxon>Apodospora</taxon>
    </lineage>
</organism>
<evidence type="ECO:0000313" key="14">
    <source>
        <dbReference type="Proteomes" id="UP001283341"/>
    </source>
</evidence>
<dbReference type="EMBL" id="JAUEDM010000006">
    <property type="protein sequence ID" value="KAK3314527.1"/>
    <property type="molecule type" value="Genomic_DNA"/>
</dbReference>
<evidence type="ECO:0000256" key="6">
    <source>
        <dbReference type="ARBA" id="ARBA00047342"/>
    </source>
</evidence>
<comment type="catalytic activity">
    <reaction evidence="6">
        <text>5-diphospho-1D-myo-inositol 1,2,3,4,6-pentakisphosphate + H2O = 1D-myo-inositol hexakisphosphate + phosphate + H(+)</text>
        <dbReference type="Rhea" id="RHEA:22384"/>
        <dbReference type="ChEBI" id="CHEBI:15377"/>
        <dbReference type="ChEBI" id="CHEBI:15378"/>
        <dbReference type="ChEBI" id="CHEBI:43474"/>
        <dbReference type="ChEBI" id="CHEBI:58130"/>
        <dbReference type="ChEBI" id="CHEBI:58628"/>
        <dbReference type="EC" id="3.6.1.52"/>
    </reaction>
    <physiologicalReaction direction="left-to-right" evidence="6">
        <dbReference type="Rhea" id="RHEA:22385"/>
    </physiologicalReaction>
</comment>
<keyword evidence="11" id="KW-1133">Transmembrane helix</keyword>
<reference evidence="13" key="1">
    <citation type="journal article" date="2023" name="Mol. Phylogenet. Evol.">
        <title>Genome-scale phylogeny and comparative genomics of the fungal order Sordariales.</title>
        <authorList>
            <person name="Hensen N."/>
            <person name="Bonometti L."/>
            <person name="Westerberg I."/>
            <person name="Brannstrom I.O."/>
            <person name="Guillou S."/>
            <person name="Cros-Aarteil S."/>
            <person name="Calhoun S."/>
            <person name="Haridas S."/>
            <person name="Kuo A."/>
            <person name="Mondo S."/>
            <person name="Pangilinan J."/>
            <person name="Riley R."/>
            <person name="LaButti K."/>
            <person name="Andreopoulos B."/>
            <person name="Lipzen A."/>
            <person name="Chen C."/>
            <person name="Yan M."/>
            <person name="Daum C."/>
            <person name="Ng V."/>
            <person name="Clum A."/>
            <person name="Steindorff A."/>
            <person name="Ohm R.A."/>
            <person name="Martin F."/>
            <person name="Silar P."/>
            <person name="Natvig D.O."/>
            <person name="Lalanne C."/>
            <person name="Gautier V."/>
            <person name="Ament-Velasquez S.L."/>
            <person name="Kruys A."/>
            <person name="Hutchinson M.I."/>
            <person name="Powell A.J."/>
            <person name="Barry K."/>
            <person name="Miller A.N."/>
            <person name="Grigoriev I.V."/>
            <person name="Debuchy R."/>
            <person name="Gladieux P."/>
            <person name="Hiltunen Thoren M."/>
            <person name="Johannesson H."/>
        </authorList>
    </citation>
    <scope>NUCLEOTIDE SEQUENCE</scope>
    <source>
        <strain evidence="13">CBS 118394</strain>
    </source>
</reference>
<dbReference type="FunFam" id="3.90.190.10:FF:000035">
    <property type="entry name" value="Tyrosine phosphatase, putative"/>
    <property type="match status" value="1"/>
</dbReference>
<dbReference type="GO" id="GO:0005737">
    <property type="term" value="C:cytoplasm"/>
    <property type="evidence" value="ECO:0007669"/>
    <property type="project" value="UniProtKB-SubCell"/>
</dbReference>
<evidence type="ECO:0000256" key="5">
    <source>
        <dbReference type="ARBA" id="ARBA00044949"/>
    </source>
</evidence>
<dbReference type="InterPro" id="IPR016130">
    <property type="entry name" value="Tyr_Pase_AS"/>
</dbReference>
<keyword evidence="3" id="KW-0963">Cytoplasm</keyword>
<comment type="similarity">
    <text evidence="5">Belongs to the protein-tyrosine phosphatase family. Atypical dual-specificity phosphatase Siw14-like subfamily.</text>
</comment>
<comment type="catalytic activity">
    <reaction evidence="9">
        <text>6-diphospho-1D-myo-inositol pentakisphosphate + H2O = 1D-myo-inositol hexakisphosphate + phosphate + H(+)</text>
        <dbReference type="Rhea" id="RHEA:79703"/>
        <dbReference type="ChEBI" id="CHEBI:15377"/>
        <dbReference type="ChEBI" id="CHEBI:15378"/>
        <dbReference type="ChEBI" id="CHEBI:43474"/>
        <dbReference type="ChEBI" id="CHEBI:58130"/>
        <dbReference type="ChEBI" id="CHEBI:230534"/>
        <dbReference type="EC" id="3.6.1.52"/>
    </reaction>
    <physiologicalReaction direction="left-to-right" evidence="9">
        <dbReference type="Rhea" id="RHEA:79704"/>
    </physiologicalReaction>
</comment>
<feature type="domain" description="Tyrosine-protein phosphatase" evidence="12">
    <location>
        <begin position="148"/>
        <end position="295"/>
    </location>
</feature>
<dbReference type="PANTHER" id="PTHR31126">
    <property type="entry name" value="TYROSINE-PROTEIN PHOSPHATASE"/>
    <property type="match status" value="1"/>
</dbReference>
<comment type="caution">
    <text evidence="13">The sequence shown here is derived from an EMBL/GenBank/DDBJ whole genome shotgun (WGS) entry which is preliminary data.</text>
</comment>
<dbReference type="PRINTS" id="PR01911">
    <property type="entry name" value="PFDSPHPHTASE"/>
</dbReference>
<feature type="compositionally biased region" description="Polar residues" evidence="10">
    <location>
        <begin position="1"/>
        <end position="10"/>
    </location>
</feature>
<evidence type="ECO:0000256" key="10">
    <source>
        <dbReference type="SAM" id="MobiDB-lite"/>
    </source>
</evidence>